<reference evidence="3" key="1">
    <citation type="journal article" date="2023" name="Commun. Biol.">
        <title>Genome analysis of Parmales, the sister group of diatoms, reveals the evolutionary specialization of diatoms from phago-mixotrophs to photoautotrophs.</title>
        <authorList>
            <person name="Ban H."/>
            <person name="Sato S."/>
            <person name="Yoshikawa S."/>
            <person name="Yamada K."/>
            <person name="Nakamura Y."/>
            <person name="Ichinomiya M."/>
            <person name="Sato N."/>
            <person name="Blanc-Mathieu R."/>
            <person name="Endo H."/>
            <person name="Kuwata A."/>
            <person name="Ogata H."/>
        </authorList>
    </citation>
    <scope>NUCLEOTIDE SEQUENCE [LARGE SCALE GENOMIC DNA]</scope>
    <source>
        <strain evidence="3">NIES 3700</strain>
    </source>
</reference>
<accession>A0A9W7ALV2</accession>
<name>A0A9W7ALV2_9STRA</name>
<feature type="region of interest" description="Disordered" evidence="1">
    <location>
        <begin position="22"/>
        <end position="166"/>
    </location>
</feature>
<sequence length="437" mass="49965">MFKKRKQKIEAAKPVVVDGAVGSSDKVEGVKASKKSKKKSLLSFQNSDSDNDDAPKKKKKKKSLALHLDPEPSEEPVEDRGTGYADLGALKATQHYAKKRPPPHPESEQPTIVDEPVFTDYIPLNPNASLPSSQRTSQPSRNSNLSREVNQPITKHTPSEILSNLNSGVNKLNEGIEESEKELERLDGDIEETQSKFTNIIDDLKRVSGVYDYHQNLLSRILPFISFLRYLKPKLNEILDTTPNDVFSKPEKNEEVDEFGRSSYLSDLEKWKEVYFKDEGDEGEEETATRPSGYKRFYKDAKELILKDVEGVTFSDLKVIFEEWKDKFNKEYEKAFGDDVFKLLEEGYIKLKFLDMAFDFNEFKDLECLKEVVKDFARIVGGDEVLRFKGVVDKLGINVEDEIRDNINRKIEFPDGGEELANKEMESRLKVKNTFNV</sequence>
<evidence type="ECO:0000313" key="3">
    <source>
        <dbReference type="Proteomes" id="UP001165122"/>
    </source>
</evidence>
<dbReference type="AlphaFoldDB" id="A0A9W7ALV2"/>
<comment type="caution">
    <text evidence="2">The sequence shown here is derived from an EMBL/GenBank/DDBJ whole genome shotgun (WGS) entry which is preliminary data.</text>
</comment>
<evidence type="ECO:0000256" key="1">
    <source>
        <dbReference type="SAM" id="MobiDB-lite"/>
    </source>
</evidence>
<dbReference type="OrthoDB" id="10665384at2759"/>
<feature type="compositionally biased region" description="Polar residues" evidence="1">
    <location>
        <begin position="126"/>
        <end position="166"/>
    </location>
</feature>
<organism evidence="2 3">
    <name type="scientific">Triparma laevis f. longispina</name>
    <dbReference type="NCBI Taxonomy" id="1714387"/>
    <lineage>
        <taxon>Eukaryota</taxon>
        <taxon>Sar</taxon>
        <taxon>Stramenopiles</taxon>
        <taxon>Ochrophyta</taxon>
        <taxon>Bolidophyceae</taxon>
        <taxon>Parmales</taxon>
        <taxon>Triparmaceae</taxon>
        <taxon>Triparma</taxon>
    </lineage>
</organism>
<protein>
    <submittedName>
        <fullName evidence="2">Uncharacterized protein</fullName>
    </submittedName>
</protein>
<keyword evidence="3" id="KW-1185">Reference proteome</keyword>
<dbReference type="EMBL" id="BRXW01000673">
    <property type="protein sequence ID" value="GMH73406.1"/>
    <property type="molecule type" value="Genomic_DNA"/>
</dbReference>
<dbReference type="Proteomes" id="UP001165122">
    <property type="component" value="Unassembled WGS sequence"/>
</dbReference>
<evidence type="ECO:0000313" key="2">
    <source>
        <dbReference type="EMBL" id="GMH73406.1"/>
    </source>
</evidence>
<proteinExistence type="predicted"/>
<gene>
    <name evidence="2" type="ORF">TrLO_g14713</name>
</gene>